<dbReference type="AlphaFoldDB" id="A0A7S3BK21"/>
<dbReference type="PANTHER" id="PTHR32183">
    <property type="match status" value="1"/>
</dbReference>
<gene>
    <name evidence="5" type="ORF">PSIN1315_LOCUS5214</name>
</gene>
<evidence type="ECO:0000256" key="4">
    <source>
        <dbReference type="ARBA" id="ARBA00022691"/>
    </source>
</evidence>
<dbReference type="InterPro" id="IPR029063">
    <property type="entry name" value="SAM-dependent_MTases_sf"/>
</dbReference>
<name>A0A7S3BK21_9VIRI</name>
<sequence length="259" mass="27348">MRARLVACRPIARVVPAARSLHSAARRWCAAAAMAAEGEHTHWEGIWSAGLPKGSKFDCGRCEPSLQALLDGSFGGHECPLPPKGSAALVPGCGRGYAVAALANAGFQTTGMELSETAAAAARQYLASEEGAPSHRVVGRDGHPLYMASVTVGDFFACEAAGAFSLVFDSTFLCAIPPAWRDRWAAQMAKLIKPGGQIVLNVFPIGDHEGGPPYALTPEIVDALLSGVGFEKIACDDTPEELVARNFKGKEALARYRKK</sequence>
<reference evidence="5" key="1">
    <citation type="submission" date="2021-01" db="EMBL/GenBank/DDBJ databases">
        <authorList>
            <person name="Corre E."/>
            <person name="Pelletier E."/>
            <person name="Niang G."/>
            <person name="Scheremetjew M."/>
            <person name="Finn R."/>
            <person name="Kale V."/>
            <person name="Holt S."/>
            <person name="Cochrane G."/>
            <person name="Meng A."/>
            <person name="Brown T."/>
            <person name="Cohen L."/>
        </authorList>
    </citation>
    <scope>NUCLEOTIDE SEQUENCE</scope>
    <source>
        <strain evidence="5">RCC927</strain>
    </source>
</reference>
<dbReference type="EMBL" id="HBHY01008094">
    <property type="protein sequence ID" value="CAE0134972.1"/>
    <property type="molecule type" value="Transcribed_RNA"/>
</dbReference>
<organism evidence="5">
    <name type="scientific">Prasinoderma singulare</name>
    <dbReference type="NCBI Taxonomy" id="676789"/>
    <lineage>
        <taxon>Eukaryota</taxon>
        <taxon>Viridiplantae</taxon>
        <taxon>Prasinodermophyta</taxon>
        <taxon>Prasinodermophyceae</taxon>
        <taxon>Prasinodermales</taxon>
        <taxon>Prasinodermaceae</taxon>
        <taxon>Prasinoderma</taxon>
    </lineage>
</organism>
<dbReference type="PROSITE" id="PS51585">
    <property type="entry name" value="SAM_MT_TPMT"/>
    <property type="match status" value="1"/>
</dbReference>
<dbReference type="SUPFAM" id="SSF53335">
    <property type="entry name" value="S-adenosyl-L-methionine-dependent methyltransferases"/>
    <property type="match status" value="1"/>
</dbReference>
<dbReference type="Gene3D" id="3.40.50.150">
    <property type="entry name" value="Vaccinia Virus protein VP39"/>
    <property type="match status" value="1"/>
</dbReference>
<proteinExistence type="predicted"/>
<keyword evidence="3" id="KW-0808">Transferase</keyword>
<dbReference type="InterPro" id="IPR008854">
    <property type="entry name" value="TPMT"/>
</dbReference>
<keyword evidence="4" id="KW-0949">S-adenosyl-L-methionine</keyword>
<protein>
    <recommendedName>
        <fullName evidence="6">S-adenosyl-L-methionine-dependent methyltransferase</fullName>
    </recommendedName>
</protein>
<dbReference type="GO" id="GO:0032259">
    <property type="term" value="P:methylation"/>
    <property type="evidence" value="ECO:0007669"/>
    <property type="project" value="UniProtKB-KW"/>
</dbReference>
<evidence type="ECO:0008006" key="6">
    <source>
        <dbReference type="Google" id="ProtNLM"/>
    </source>
</evidence>
<dbReference type="GO" id="GO:0008757">
    <property type="term" value="F:S-adenosylmethionine-dependent methyltransferase activity"/>
    <property type="evidence" value="ECO:0007669"/>
    <property type="project" value="InterPro"/>
</dbReference>
<accession>A0A7S3BK21</accession>
<evidence type="ECO:0000256" key="2">
    <source>
        <dbReference type="ARBA" id="ARBA00022603"/>
    </source>
</evidence>
<evidence type="ECO:0000313" key="5">
    <source>
        <dbReference type="EMBL" id="CAE0134972.1"/>
    </source>
</evidence>
<evidence type="ECO:0000256" key="3">
    <source>
        <dbReference type="ARBA" id="ARBA00022679"/>
    </source>
</evidence>
<keyword evidence="1" id="KW-0597">Phosphoprotein</keyword>
<dbReference type="PANTHER" id="PTHR32183:SF6">
    <property type="entry name" value="CYSTEINE SULFINATE DESULFINASE_CYSTEINE DESULFURASE AND RELATED ENZYMES"/>
    <property type="match status" value="1"/>
</dbReference>
<evidence type="ECO:0000256" key="1">
    <source>
        <dbReference type="ARBA" id="ARBA00022553"/>
    </source>
</evidence>
<dbReference type="Pfam" id="PF05724">
    <property type="entry name" value="TPMT"/>
    <property type="match status" value="1"/>
</dbReference>
<keyword evidence="2" id="KW-0489">Methyltransferase</keyword>